<dbReference type="Proteomes" id="UP000477386">
    <property type="component" value="Unassembled WGS sequence"/>
</dbReference>
<gene>
    <name evidence="2" type="ORF">GK091_15615</name>
</gene>
<dbReference type="Pfam" id="PF04860">
    <property type="entry name" value="Phage_portal"/>
    <property type="match status" value="1"/>
</dbReference>
<dbReference type="RefSeq" id="WP_164040048.1">
    <property type="nucleotide sequence ID" value="NZ_JAAGNZ010000001.1"/>
</dbReference>
<evidence type="ECO:0000256" key="1">
    <source>
        <dbReference type="SAM" id="MobiDB-lite"/>
    </source>
</evidence>
<dbReference type="AlphaFoldDB" id="A0A6M0IJ48"/>
<reference evidence="2 3" key="1">
    <citation type="submission" date="2020-02" db="EMBL/GenBank/DDBJ databases">
        <title>Draft genome sequence of two Spirosoma agri KCTC 52727 and Spirosoma terrae KCTC 52035.</title>
        <authorList>
            <person name="Rojas J."/>
            <person name="Ambika Manirajan B."/>
            <person name="Ratering S."/>
            <person name="Suarez C."/>
            <person name="Schnell S."/>
        </authorList>
    </citation>
    <scope>NUCLEOTIDE SEQUENCE [LARGE SCALE GENOMIC DNA]</scope>
    <source>
        <strain evidence="2 3">KCTC 52727</strain>
    </source>
</reference>
<comment type="caution">
    <text evidence="2">The sequence shown here is derived from an EMBL/GenBank/DDBJ whole genome shotgun (WGS) entry which is preliminary data.</text>
</comment>
<protein>
    <submittedName>
        <fullName evidence="2">Phage portal protein</fullName>
    </submittedName>
</protein>
<dbReference type="InterPro" id="IPR006427">
    <property type="entry name" value="Portal_HK97"/>
</dbReference>
<feature type="region of interest" description="Disordered" evidence="1">
    <location>
        <begin position="331"/>
        <end position="379"/>
    </location>
</feature>
<dbReference type="InterPro" id="IPR006944">
    <property type="entry name" value="Phage/GTA_portal"/>
</dbReference>
<evidence type="ECO:0000313" key="2">
    <source>
        <dbReference type="EMBL" id="NEU68320.1"/>
    </source>
</evidence>
<dbReference type="EMBL" id="JAAGNZ010000001">
    <property type="protein sequence ID" value="NEU68320.1"/>
    <property type="molecule type" value="Genomic_DNA"/>
</dbReference>
<feature type="compositionally biased region" description="Polar residues" evidence="1">
    <location>
        <begin position="340"/>
        <end position="351"/>
    </location>
</feature>
<name>A0A6M0IJ48_9BACT</name>
<sequence length="379" mass="42704">MRVSAVYACINRIASTIAMLPIGVYKETEYGRDLDKKDPLQQLFIYGLDELMNRFNFMNMLVATCLARGNSYAFIERDTYMKPIGVRFLEPGECQPIYVNMGRTRYLYYTVFGEIVNKRDIIHLKCPGTNGIEGKSPIELFANGIGLSLAAEEFGGKFFGQGAGGMGVLETGKTFKDSGAIDRLRKQFAERQAGLSNAHKPLILEDGMTYKPVTIPPNHAQFIETRNFQVEDIARMYGVPQHKIGKLDRSTNNNIEHQNKEFITDTILPWTEQVRQEFESKLIAEDDKEVKEVVFDFDFLLRGDSTAEATKIQALFNTASITPNEIRRRSNMNRKPNLDDTFTQMNMQKVTADSHMGEAKPKVGDGKPDPADPKPSTDA</sequence>
<evidence type="ECO:0000313" key="3">
    <source>
        <dbReference type="Proteomes" id="UP000477386"/>
    </source>
</evidence>
<dbReference type="NCBIfam" id="TIGR01537">
    <property type="entry name" value="portal_HK97"/>
    <property type="match status" value="1"/>
</dbReference>
<keyword evidence="3" id="KW-1185">Reference proteome</keyword>
<proteinExistence type="predicted"/>
<organism evidence="2 3">
    <name type="scientific">Spirosoma agri</name>
    <dbReference type="NCBI Taxonomy" id="1987381"/>
    <lineage>
        <taxon>Bacteria</taxon>
        <taxon>Pseudomonadati</taxon>
        <taxon>Bacteroidota</taxon>
        <taxon>Cytophagia</taxon>
        <taxon>Cytophagales</taxon>
        <taxon>Cytophagaceae</taxon>
        <taxon>Spirosoma</taxon>
    </lineage>
</organism>
<accession>A0A6M0IJ48</accession>
<feature type="compositionally biased region" description="Basic and acidic residues" evidence="1">
    <location>
        <begin position="355"/>
        <end position="379"/>
    </location>
</feature>